<dbReference type="InterPro" id="IPR027474">
    <property type="entry name" value="L-asparaginase_N"/>
</dbReference>
<dbReference type="GO" id="GO:0006412">
    <property type="term" value="P:translation"/>
    <property type="evidence" value="ECO:0007669"/>
    <property type="project" value="UniProtKB-UniRule"/>
</dbReference>
<evidence type="ECO:0000256" key="2">
    <source>
        <dbReference type="ARBA" id="ARBA00022741"/>
    </source>
</evidence>
<dbReference type="PIRSF" id="PIRSF500175">
    <property type="entry name" value="Glu_ADT_D"/>
    <property type="match status" value="1"/>
</dbReference>
<evidence type="ECO:0000256" key="4">
    <source>
        <dbReference type="ARBA" id="ARBA00022917"/>
    </source>
</evidence>
<dbReference type="InterPro" id="IPR040919">
    <property type="entry name" value="Asparaginase_C"/>
</dbReference>
<dbReference type="PANTHER" id="PTHR11707">
    <property type="entry name" value="L-ASPARAGINASE"/>
    <property type="match status" value="1"/>
</dbReference>
<keyword evidence="1 5" id="KW-0436">Ligase</keyword>
<dbReference type="Gene3D" id="2.30.30.520">
    <property type="match status" value="1"/>
</dbReference>
<dbReference type="EMBL" id="JAGVWB010000007">
    <property type="protein sequence ID" value="MBS3058015.1"/>
    <property type="molecule type" value="Genomic_DNA"/>
</dbReference>
<dbReference type="PROSITE" id="PS00917">
    <property type="entry name" value="ASN_GLN_ASE_2"/>
    <property type="match status" value="1"/>
</dbReference>
<dbReference type="Proteomes" id="UP000590964">
    <property type="component" value="Unassembled WGS sequence"/>
</dbReference>
<comment type="catalytic activity">
    <reaction evidence="5 8">
        <text>L-glutamyl-tRNA(Gln) + L-glutamine + ATP + H2O = L-glutaminyl-tRNA(Gln) + L-glutamate + ADP + phosphate + H(+)</text>
        <dbReference type="Rhea" id="RHEA:17521"/>
        <dbReference type="Rhea" id="RHEA-COMP:9681"/>
        <dbReference type="Rhea" id="RHEA-COMP:9684"/>
        <dbReference type="ChEBI" id="CHEBI:15377"/>
        <dbReference type="ChEBI" id="CHEBI:15378"/>
        <dbReference type="ChEBI" id="CHEBI:29985"/>
        <dbReference type="ChEBI" id="CHEBI:30616"/>
        <dbReference type="ChEBI" id="CHEBI:43474"/>
        <dbReference type="ChEBI" id="CHEBI:58359"/>
        <dbReference type="ChEBI" id="CHEBI:78520"/>
        <dbReference type="ChEBI" id="CHEBI:78521"/>
        <dbReference type="ChEBI" id="CHEBI:456216"/>
    </reaction>
</comment>
<proteinExistence type="inferred from homology"/>
<evidence type="ECO:0000313" key="14">
    <source>
        <dbReference type="Proteomes" id="UP000590964"/>
    </source>
</evidence>
<reference evidence="13" key="2">
    <citation type="submission" date="2021-03" db="EMBL/GenBank/DDBJ databases">
        <authorList>
            <person name="Jaffe A."/>
        </authorList>
    </citation>
    <scope>NUCLEOTIDE SEQUENCE</scope>
    <source>
        <strain evidence="13">RIFCSPLOWO2_01_FULL_43_13</strain>
    </source>
</reference>
<dbReference type="InterPro" id="IPR036152">
    <property type="entry name" value="Asp/glu_Ase-like_sf"/>
</dbReference>
<dbReference type="PROSITE" id="PS51732">
    <property type="entry name" value="ASN_GLN_ASE_3"/>
    <property type="match status" value="1"/>
</dbReference>
<dbReference type="InterPro" id="IPR006033">
    <property type="entry name" value="AsnA_fam"/>
</dbReference>
<dbReference type="GO" id="GO:0050567">
    <property type="term" value="F:glutaminyl-tRNA synthase (glutamine-hydrolyzing) activity"/>
    <property type="evidence" value="ECO:0007669"/>
    <property type="project" value="UniProtKB-UniRule"/>
</dbReference>
<evidence type="ECO:0000259" key="11">
    <source>
        <dbReference type="Pfam" id="PF18195"/>
    </source>
</evidence>
<feature type="domain" description="Asparaginase/glutaminase C-terminal" evidence="10">
    <location>
        <begin position="302"/>
        <end position="417"/>
    </location>
</feature>
<evidence type="ECO:0000256" key="6">
    <source>
        <dbReference type="PROSITE-ProRule" id="PRU10099"/>
    </source>
</evidence>
<dbReference type="Pfam" id="PF00710">
    <property type="entry name" value="Asparaginase"/>
    <property type="match status" value="1"/>
</dbReference>
<reference evidence="13" key="3">
    <citation type="submission" date="2021-05" db="EMBL/GenBank/DDBJ databases">
        <title>Protein family content uncovers lineage relationships and bacterial pathway maintenance mechanisms in DPANN archaea.</title>
        <authorList>
            <person name="Castelle C.J."/>
            <person name="Meheust R."/>
            <person name="Jaffe A.L."/>
            <person name="Seitz K."/>
            <person name="Gong X."/>
            <person name="Baker B.J."/>
            <person name="Banfield J.F."/>
        </authorList>
    </citation>
    <scope>NUCLEOTIDE SEQUENCE</scope>
    <source>
        <strain evidence="13">RIFCSPLOWO2_01_FULL_43_13</strain>
    </source>
</reference>
<dbReference type="InterPro" id="IPR011878">
    <property type="entry name" value="GatD"/>
</dbReference>
<evidence type="ECO:0000259" key="9">
    <source>
        <dbReference type="Pfam" id="PF00710"/>
    </source>
</evidence>
<dbReference type="InterPro" id="IPR006034">
    <property type="entry name" value="Asparaginase/glutaminase-like"/>
</dbReference>
<feature type="active site" evidence="5">
    <location>
        <position position="250"/>
    </location>
</feature>
<dbReference type="Gene3D" id="3.40.50.1170">
    <property type="entry name" value="L-asparaginase, N-terminal domain"/>
    <property type="match status" value="1"/>
</dbReference>
<dbReference type="GO" id="GO:0006520">
    <property type="term" value="P:amino acid metabolic process"/>
    <property type="evidence" value="ECO:0007669"/>
    <property type="project" value="InterPro"/>
</dbReference>
<dbReference type="Proteomes" id="UP000680185">
    <property type="component" value="Unassembled WGS sequence"/>
</dbReference>
<evidence type="ECO:0000256" key="8">
    <source>
        <dbReference type="RuleBase" id="RU004457"/>
    </source>
</evidence>
<dbReference type="InterPro" id="IPR037222">
    <property type="entry name" value="GatD_N_sf"/>
</dbReference>
<feature type="domain" description="GatD N-terminal" evidence="11">
    <location>
        <begin position="13"/>
        <end position="60"/>
    </location>
</feature>
<name>A0A7J4JVG5_9ARCH</name>
<protein>
    <recommendedName>
        <fullName evidence="5 8">Glutamyl-tRNA(Gln) amidotransferase subunit D</fullName>
        <shortName evidence="5">Glu-ADT subunit D</shortName>
        <ecNumber evidence="5 8">6.3.5.-</ecNumber>
    </recommendedName>
</protein>
<dbReference type="PRINTS" id="PR00139">
    <property type="entry name" value="ASNGLNASE"/>
</dbReference>
<evidence type="ECO:0000256" key="7">
    <source>
        <dbReference type="PROSITE-ProRule" id="PRU10100"/>
    </source>
</evidence>
<dbReference type="InterPro" id="IPR037152">
    <property type="entry name" value="L-asparaginase_N_sf"/>
</dbReference>
<dbReference type="GO" id="GO:0016740">
    <property type="term" value="F:transferase activity"/>
    <property type="evidence" value="ECO:0007669"/>
    <property type="project" value="UniProtKB-KW"/>
</dbReference>
<comment type="similarity">
    <text evidence="5 8">Belongs to the asparaginase 1 family. GatD subfamily.</text>
</comment>
<evidence type="ECO:0000313" key="12">
    <source>
        <dbReference type="EMBL" id="HIH21773.1"/>
    </source>
</evidence>
<organism evidence="12 14">
    <name type="scientific">Candidatus Iainarchaeum sp</name>
    <dbReference type="NCBI Taxonomy" id="3101447"/>
    <lineage>
        <taxon>Archaea</taxon>
        <taxon>Candidatus Iainarchaeota</taxon>
        <taxon>Candidatus Iainarchaeia</taxon>
        <taxon>Candidatus Iainarchaeales</taxon>
        <taxon>Candidatus Iainarchaeaceae</taxon>
        <taxon>Candidatus Iainarchaeum</taxon>
    </lineage>
</organism>
<dbReference type="NCBIfam" id="TIGR00519">
    <property type="entry name" value="asnASE_I"/>
    <property type="match status" value="1"/>
</dbReference>
<dbReference type="InterPro" id="IPR020827">
    <property type="entry name" value="Asparaginase/glutaminase_AS1"/>
</dbReference>
<gene>
    <name evidence="5 12" type="primary">gatD</name>
    <name evidence="12" type="ORF">HA222_03915</name>
    <name evidence="13" type="ORF">J4478_01270</name>
</gene>
<evidence type="ECO:0000256" key="1">
    <source>
        <dbReference type="ARBA" id="ARBA00022598"/>
    </source>
</evidence>
<dbReference type="InterPro" id="IPR027473">
    <property type="entry name" value="L-asparaginase_C"/>
</dbReference>
<keyword evidence="12" id="KW-0808">Transferase</keyword>
<dbReference type="Gene3D" id="3.40.50.40">
    <property type="match status" value="1"/>
</dbReference>
<feature type="active site" evidence="5 7">
    <location>
        <position position="171"/>
    </location>
</feature>
<feature type="active site" evidence="5 6">
    <location>
        <position position="95"/>
    </location>
</feature>
<evidence type="ECO:0000256" key="5">
    <source>
        <dbReference type="HAMAP-Rule" id="MF_00586"/>
    </source>
</evidence>
<dbReference type="InterPro" id="IPR027475">
    <property type="entry name" value="Asparaginase/glutaminase_AS2"/>
</dbReference>
<comment type="function">
    <text evidence="5 8">Allows the formation of correctly charged Gln-tRNA(Gln) through the transamidation of misacylated Glu-tRNA(Gln) in organisms which lack glutaminyl-tRNA synthetase. The reaction takes place in the presence of glutamine and ATP through an activated gamma-phospho-Glu-tRNA(Gln). The GatDE system is specific for glutamate and does not act on aspartate.</text>
</comment>
<feature type="active site" evidence="5">
    <location>
        <position position="172"/>
    </location>
</feature>
<dbReference type="PIRSF" id="PIRSF001220">
    <property type="entry name" value="L-ASNase_gatD"/>
    <property type="match status" value="1"/>
</dbReference>
<comment type="caution">
    <text evidence="12">The sequence shown here is derived from an EMBL/GenBank/DDBJ whole genome shotgun (WGS) entry which is preliminary data.</text>
</comment>
<dbReference type="AlphaFoldDB" id="A0A7J4JVG5"/>
<reference evidence="14" key="1">
    <citation type="journal article" date="2020" name="bioRxiv">
        <title>A rank-normalized archaeal taxonomy based on genome phylogeny resolves widespread incomplete and uneven classifications.</title>
        <authorList>
            <person name="Rinke C."/>
            <person name="Chuvochina M."/>
            <person name="Mussig A.J."/>
            <person name="Chaumeil P.-A."/>
            <person name="Waite D.W."/>
            <person name="Whitman W.B."/>
            <person name="Parks D.H."/>
            <person name="Hugenholtz P."/>
        </authorList>
    </citation>
    <scope>NUCLEOTIDE SEQUENCE [LARGE SCALE GENOMIC DNA]</scope>
</reference>
<dbReference type="GO" id="GO:0005524">
    <property type="term" value="F:ATP binding"/>
    <property type="evidence" value="ECO:0007669"/>
    <property type="project" value="UniProtKB-KW"/>
</dbReference>
<keyword evidence="2 5" id="KW-0547">Nucleotide-binding</keyword>
<dbReference type="EMBL" id="DUFW01000068">
    <property type="protein sequence ID" value="HIH21773.1"/>
    <property type="molecule type" value="Genomic_DNA"/>
</dbReference>
<evidence type="ECO:0000313" key="13">
    <source>
        <dbReference type="EMBL" id="MBS3058015.1"/>
    </source>
</evidence>
<dbReference type="NCBIfam" id="TIGR02153">
    <property type="entry name" value="gatD_arch"/>
    <property type="match status" value="1"/>
</dbReference>
<keyword evidence="4 5" id="KW-0648">Protein biosynthesis</keyword>
<dbReference type="SUPFAM" id="SSF141300">
    <property type="entry name" value="GatD N-terminal domain-like"/>
    <property type="match status" value="1"/>
</dbReference>
<dbReference type="InterPro" id="IPR040918">
    <property type="entry name" value="GatD_N"/>
</dbReference>
<dbReference type="EC" id="6.3.5.-" evidence="5 8"/>
<evidence type="ECO:0000259" key="10">
    <source>
        <dbReference type="Pfam" id="PF17763"/>
    </source>
</evidence>
<dbReference type="GO" id="GO:0004067">
    <property type="term" value="F:asparaginase activity"/>
    <property type="evidence" value="ECO:0007669"/>
    <property type="project" value="UniProtKB-UniRule"/>
</dbReference>
<dbReference type="PANTHER" id="PTHR11707:SF28">
    <property type="entry name" value="60 KDA LYSOPHOSPHOLIPASE"/>
    <property type="match status" value="1"/>
</dbReference>
<dbReference type="Pfam" id="PF18195">
    <property type="entry name" value="GatD_N"/>
    <property type="match status" value="1"/>
</dbReference>
<sequence length="446" mass="48813">MKTGEFLQKHKLSEGDLVSLITKDQAIMEGLIVPSANPEVLTLKLKNGYNAGISLENISQARKIGEGKSVGKPPVKETQKDSGKPTIAILHTGGTIASRVDYNTGAVYASFNESDLLTMFPELSQKVNIISEHLSNMWSDDIRSGHYSRMAKAVEKYSQKGVAGIIIGHGTDTMAYTSAALAFMLENPPIPVLLVGAQRSSDRGSSDAAMNLDCAVEFILNSGFAGVGICMHYSTADGKCAILPACKTRKMHSSRRDAFKPVNDSPIALVDYSTKKIEFLKQDFERKDSGKKLVVKDKLEEKVAILKIHTNMIPEQFSFFEKNKYKGLVIEGTGLGHTPGFVPDDMALKNRGIIEAIESLAKSGCIIVMATQCLFGRVQMHVYDKGVRLQKAGVIPGEDMLPETAFVKLAWLLGNFPKEKAKELIGKNLRGEITERTLEESFKLPE</sequence>
<dbReference type="PROSITE" id="PS00144">
    <property type="entry name" value="ASN_GLN_ASE_1"/>
    <property type="match status" value="1"/>
</dbReference>
<feature type="domain" description="L-asparaginase N-terminal" evidence="9">
    <location>
        <begin position="87"/>
        <end position="281"/>
    </location>
</feature>
<dbReference type="GO" id="GO:0006450">
    <property type="term" value="P:regulation of translational fidelity"/>
    <property type="evidence" value="ECO:0007669"/>
    <property type="project" value="InterPro"/>
</dbReference>
<keyword evidence="3 5" id="KW-0067">ATP-binding</keyword>
<accession>A0A7J4JVG5</accession>
<dbReference type="SUPFAM" id="SSF53774">
    <property type="entry name" value="Glutaminase/Asparaginase"/>
    <property type="match status" value="1"/>
</dbReference>
<dbReference type="Pfam" id="PF17763">
    <property type="entry name" value="Asparaginase_C"/>
    <property type="match status" value="1"/>
</dbReference>
<dbReference type="SMART" id="SM00870">
    <property type="entry name" value="Asparaginase"/>
    <property type="match status" value="1"/>
</dbReference>
<evidence type="ECO:0000256" key="3">
    <source>
        <dbReference type="ARBA" id="ARBA00022840"/>
    </source>
</evidence>
<comment type="subunit">
    <text evidence="5 8">Heterodimer of GatD and GatE.</text>
</comment>
<dbReference type="HAMAP" id="MF_00586">
    <property type="entry name" value="GatD"/>
    <property type="match status" value="1"/>
</dbReference>
<dbReference type="NCBIfam" id="NF003217">
    <property type="entry name" value="PRK04183.1"/>
    <property type="match status" value="1"/>
</dbReference>